<name>A0ABY4D390_9BACT</name>
<proteinExistence type="predicted"/>
<dbReference type="RefSeq" id="WP_243802146.1">
    <property type="nucleotide sequence ID" value="NZ_CP094669.1"/>
</dbReference>
<keyword evidence="3" id="KW-1185">Reference proteome</keyword>
<dbReference type="Proteomes" id="UP000831113">
    <property type="component" value="Chromosome"/>
</dbReference>
<evidence type="ECO:0000313" key="2">
    <source>
        <dbReference type="EMBL" id="UOG76880.1"/>
    </source>
</evidence>
<gene>
    <name evidence="2" type="ORF">MTX78_09835</name>
</gene>
<dbReference type="CDD" id="cd00158">
    <property type="entry name" value="RHOD"/>
    <property type="match status" value="1"/>
</dbReference>
<dbReference type="PANTHER" id="PTHR43031">
    <property type="entry name" value="FAD-DEPENDENT OXIDOREDUCTASE"/>
    <property type="match status" value="1"/>
</dbReference>
<dbReference type="EMBL" id="CP094669">
    <property type="protein sequence ID" value="UOG76880.1"/>
    <property type="molecule type" value="Genomic_DNA"/>
</dbReference>
<protein>
    <submittedName>
        <fullName evidence="2">Rhodanese-like domain-containing protein</fullName>
    </submittedName>
</protein>
<dbReference type="NCBIfam" id="NF045521">
    <property type="entry name" value="rhoda_near_glyco"/>
    <property type="match status" value="1"/>
</dbReference>
<organism evidence="2 3">
    <name type="scientific">Hymenobacter tibetensis</name>
    <dbReference type="NCBI Taxonomy" id="497967"/>
    <lineage>
        <taxon>Bacteria</taxon>
        <taxon>Pseudomonadati</taxon>
        <taxon>Bacteroidota</taxon>
        <taxon>Cytophagia</taxon>
        <taxon>Cytophagales</taxon>
        <taxon>Hymenobacteraceae</taxon>
        <taxon>Hymenobacter</taxon>
    </lineage>
</organism>
<dbReference type="InterPro" id="IPR001763">
    <property type="entry name" value="Rhodanese-like_dom"/>
</dbReference>
<feature type="domain" description="Rhodanese" evidence="1">
    <location>
        <begin position="52"/>
        <end position="141"/>
    </location>
</feature>
<reference evidence="2 3" key="1">
    <citation type="submission" date="2022-03" db="EMBL/GenBank/DDBJ databases">
        <title>Hymenobactersp. isolated from the air.</title>
        <authorList>
            <person name="Won M."/>
            <person name="Kwon S.-W."/>
        </authorList>
    </citation>
    <scope>NUCLEOTIDE SEQUENCE [LARGE SCALE GENOMIC DNA]</scope>
    <source>
        <strain evidence="2 3">KACC 21982</strain>
    </source>
</reference>
<evidence type="ECO:0000259" key="1">
    <source>
        <dbReference type="PROSITE" id="PS50206"/>
    </source>
</evidence>
<sequence>MLLGLLTVGACSKDKDAKADRLTTYDRLLRTLYRNTVPAIRPVQLAELLQEKPESVVVLDTRTPVEYQVSHLRNARFVDYDSFKKNTFDNLSRRQTVVVYCSVGYRSERVGEQLKALGFQDVRNLYGGIFQWVNEGRTVYNQQGPTTNVHPYSPLWSPWLKSGRQVYK</sequence>
<dbReference type="InterPro" id="IPR050229">
    <property type="entry name" value="GlpE_sulfurtransferase"/>
</dbReference>
<dbReference type="InterPro" id="IPR036873">
    <property type="entry name" value="Rhodanese-like_dom_sf"/>
</dbReference>
<dbReference type="Gene3D" id="3.40.250.10">
    <property type="entry name" value="Rhodanese-like domain"/>
    <property type="match status" value="1"/>
</dbReference>
<dbReference type="PROSITE" id="PS50206">
    <property type="entry name" value="RHODANESE_3"/>
    <property type="match status" value="1"/>
</dbReference>
<dbReference type="SMART" id="SM00450">
    <property type="entry name" value="RHOD"/>
    <property type="match status" value="1"/>
</dbReference>
<evidence type="ECO:0000313" key="3">
    <source>
        <dbReference type="Proteomes" id="UP000831113"/>
    </source>
</evidence>
<dbReference type="Pfam" id="PF00581">
    <property type="entry name" value="Rhodanese"/>
    <property type="match status" value="1"/>
</dbReference>
<dbReference type="PANTHER" id="PTHR43031:SF16">
    <property type="entry name" value="OXIDOREDUCTASE"/>
    <property type="match status" value="1"/>
</dbReference>
<accession>A0ABY4D390</accession>
<dbReference type="SUPFAM" id="SSF52821">
    <property type="entry name" value="Rhodanese/Cell cycle control phosphatase"/>
    <property type="match status" value="1"/>
</dbReference>